<organism evidence="1 2">
    <name type="scientific">Striga asiatica</name>
    <name type="common">Asiatic witchweed</name>
    <name type="synonym">Buchnera asiatica</name>
    <dbReference type="NCBI Taxonomy" id="4170"/>
    <lineage>
        <taxon>Eukaryota</taxon>
        <taxon>Viridiplantae</taxon>
        <taxon>Streptophyta</taxon>
        <taxon>Embryophyta</taxon>
        <taxon>Tracheophyta</taxon>
        <taxon>Spermatophyta</taxon>
        <taxon>Magnoliopsida</taxon>
        <taxon>eudicotyledons</taxon>
        <taxon>Gunneridae</taxon>
        <taxon>Pentapetalae</taxon>
        <taxon>asterids</taxon>
        <taxon>lamiids</taxon>
        <taxon>Lamiales</taxon>
        <taxon>Orobanchaceae</taxon>
        <taxon>Buchnereae</taxon>
        <taxon>Striga</taxon>
    </lineage>
</organism>
<keyword evidence="2" id="KW-1185">Reference proteome</keyword>
<dbReference type="EMBL" id="BKCP01001780">
    <property type="protein sequence ID" value="GER27362.1"/>
    <property type="molecule type" value="Genomic_DNA"/>
</dbReference>
<name>A0A5A7P3M9_STRAF</name>
<proteinExistence type="predicted"/>
<reference evidence="2" key="1">
    <citation type="journal article" date="2019" name="Curr. Biol.">
        <title>Genome Sequence of Striga asiatica Provides Insight into the Evolution of Plant Parasitism.</title>
        <authorList>
            <person name="Yoshida S."/>
            <person name="Kim S."/>
            <person name="Wafula E.K."/>
            <person name="Tanskanen J."/>
            <person name="Kim Y.M."/>
            <person name="Honaas L."/>
            <person name="Yang Z."/>
            <person name="Spallek T."/>
            <person name="Conn C.E."/>
            <person name="Ichihashi Y."/>
            <person name="Cheong K."/>
            <person name="Cui S."/>
            <person name="Der J.P."/>
            <person name="Gundlach H."/>
            <person name="Jiao Y."/>
            <person name="Hori C."/>
            <person name="Ishida J.K."/>
            <person name="Kasahara H."/>
            <person name="Kiba T."/>
            <person name="Kim M.S."/>
            <person name="Koo N."/>
            <person name="Laohavisit A."/>
            <person name="Lee Y.H."/>
            <person name="Lumba S."/>
            <person name="McCourt P."/>
            <person name="Mortimer J.C."/>
            <person name="Mutuku J.M."/>
            <person name="Nomura T."/>
            <person name="Sasaki-Sekimoto Y."/>
            <person name="Seto Y."/>
            <person name="Wang Y."/>
            <person name="Wakatake T."/>
            <person name="Sakakibara H."/>
            <person name="Demura T."/>
            <person name="Yamaguchi S."/>
            <person name="Yoneyama K."/>
            <person name="Manabe R.I."/>
            <person name="Nelson D.C."/>
            <person name="Schulman A.H."/>
            <person name="Timko M.P."/>
            <person name="dePamphilis C.W."/>
            <person name="Choi D."/>
            <person name="Shirasu K."/>
        </authorList>
    </citation>
    <scope>NUCLEOTIDE SEQUENCE [LARGE SCALE GENOMIC DNA]</scope>
    <source>
        <strain evidence="2">cv. UVA1</strain>
    </source>
</reference>
<accession>A0A5A7P3M9</accession>
<dbReference type="Proteomes" id="UP000325081">
    <property type="component" value="Unassembled WGS sequence"/>
</dbReference>
<sequence length="121" mass="14359">MYRFLLQIHFFHLKPRVSLSFFLHPCEESEWKAQLTHGFVTIKSLPEKRRRLVESLPILVRNGKESIKLKIYIFLFNRSLNCNEGSMGTPSCVGQDEELTQKLQSFSLSEKRAFLHRYKKR</sequence>
<evidence type="ECO:0000313" key="1">
    <source>
        <dbReference type="EMBL" id="GER27362.1"/>
    </source>
</evidence>
<protein>
    <submittedName>
        <fullName evidence="1">Transducin/WD40 repeat-like superfamily protein</fullName>
    </submittedName>
</protein>
<comment type="caution">
    <text evidence="1">The sequence shown here is derived from an EMBL/GenBank/DDBJ whole genome shotgun (WGS) entry which is preliminary data.</text>
</comment>
<evidence type="ECO:0000313" key="2">
    <source>
        <dbReference type="Proteomes" id="UP000325081"/>
    </source>
</evidence>
<dbReference type="AlphaFoldDB" id="A0A5A7P3M9"/>
<gene>
    <name evidence="1" type="ORF">STAS_03067</name>
</gene>